<name>A0A3N2D0D3_9MICO</name>
<organism evidence="1 2">
    <name type="scientific">Salana multivorans</name>
    <dbReference type="NCBI Taxonomy" id="120377"/>
    <lineage>
        <taxon>Bacteria</taxon>
        <taxon>Bacillati</taxon>
        <taxon>Actinomycetota</taxon>
        <taxon>Actinomycetes</taxon>
        <taxon>Micrococcales</taxon>
        <taxon>Beutenbergiaceae</taxon>
        <taxon>Salana</taxon>
    </lineage>
</organism>
<protein>
    <submittedName>
        <fullName evidence="1">Uncharacterized protein</fullName>
    </submittedName>
</protein>
<accession>A0A3N2D0D3</accession>
<gene>
    <name evidence="1" type="ORF">EDD28_2663</name>
</gene>
<comment type="caution">
    <text evidence="1">The sequence shown here is derived from an EMBL/GenBank/DDBJ whole genome shotgun (WGS) entry which is preliminary data.</text>
</comment>
<keyword evidence="2" id="KW-1185">Reference proteome</keyword>
<dbReference type="OrthoDB" id="3425969at2"/>
<sequence length="354" mass="37157">MDDREVERLLRAARPMSGNRDLPLSDRAKRELAELLMSEAPVGSTGRTGSPAPVRAASAVAAPRWTPGQPRRGHRWSLLALAGGLAVLTGVVLNWPGAPSSAATATPPPLVVHELAVPGPQVLDDLAARAAAVPDQPVDEGATETITIDSWVLTMEENGGRVDPAATVVQPEVWTIALRPDGSVLTTVRAGEPYDSAGTPASSDVAPGTLLWTREEGRLERQLVFDEPAPTDAAALGAFLSRGLGRDVSGSADEAFHAIHLLLNEQRLDAAQAAALVTFIGTLPDFKVAGLSTDRLDRPAVVIEAQGSADDFVNAILLDPESGAVLAIETTYTGSDRTDVATGAVVEYHTWEND</sequence>
<dbReference type="Proteomes" id="UP000275356">
    <property type="component" value="Unassembled WGS sequence"/>
</dbReference>
<dbReference type="EMBL" id="RKHQ01000002">
    <property type="protein sequence ID" value="ROR93255.1"/>
    <property type="molecule type" value="Genomic_DNA"/>
</dbReference>
<dbReference type="RefSeq" id="WP_123740241.1">
    <property type="nucleotide sequence ID" value="NZ_RKHQ01000002.1"/>
</dbReference>
<evidence type="ECO:0000313" key="1">
    <source>
        <dbReference type="EMBL" id="ROR93255.1"/>
    </source>
</evidence>
<evidence type="ECO:0000313" key="2">
    <source>
        <dbReference type="Proteomes" id="UP000275356"/>
    </source>
</evidence>
<dbReference type="AlphaFoldDB" id="A0A3N2D0D3"/>
<proteinExistence type="predicted"/>
<reference evidence="1 2" key="1">
    <citation type="submission" date="2018-11" db="EMBL/GenBank/DDBJ databases">
        <title>Sequencing the genomes of 1000 actinobacteria strains.</title>
        <authorList>
            <person name="Klenk H.-P."/>
        </authorList>
    </citation>
    <scope>NUCLEOTIDE SEQUENCE [LARGE SCALE GENOMIC DNA]</scope>
    <source>
        <strain evidence="1 2">DSM 13521</strain>
    </source>
</reference>